<reference evidence="2 3" key="1">
    <citation type="submission" date="2019-03" db="EMBL/GenBank/DDBJ databases">
        <title>Deep-cultivation of Planctomycetes and their phenomic and genomic characterization uncovers novel biology.</title>
        <authorList>
            <person name="Wiegand S."/>
            <person name="Jogler M."/>
            <person name="Boedeker C."/>
            <person name="Pinto D."/>
            <person name="Vollmers J."/>
            <person name="Rivas-Marin E."/>
            <person name="Kohn T."/>
            <person name="Peeters S.H."/>
            <person name="Heuer A."/>
            <person name="Rast P."/>
            <person name="Oberbeckmann S."/>
            <person name="Bunk B."/>
            <person name="Jeske O."/>
            <person name="Meyerdierks A."/>
            <person name="Storesund J.E."/>
            <person name="Kallscheuer N."/>
            <person name="Luecker S."/>
            <person name="Lage O.M."/>
            <person name="Pohl T."/>
            <person name="Merkel B.J."/>
            <person name="Hornburger P."/>
            <person name="Mueller R.-W."/>
            <person name="Bruemmer F."/>
            <person name="Labrenz M."/>
            <person name="Spormann A.M."/>
            <person name="Op den Camp H."/>
            <person name="Overmann J."/>
            <person name="Amann R."/>
            <person name="Jetten M.S.M."/>
            <person name="Mascher T."/>
            <person name="Medema M.H."/>
            <person name="Devos D.P."/>
            <person name="Kaster A.-K."/>
            <person name="Ovreas L."/>
            <person name="Rohde M."/>
            <person name="Galperin M.Y."/>
            <person name="Jogler C."/>
        </authorList>
    </citation>
    <scope>NUCLEOTIDE SEQUENCE [LARGE SCALE GENOMIC DNA]</scope>
    <source>
        <strain evidence="2 3">V144</strain>
    </source>
</reference>
<feature type="compositionally biased region" description="Basic and acidic residues" evidence="1">
    <location>
        <begin position="108"/>
        <end position="118"/>
    </location>
</feature>
<dbReference type="PROSITE" id="PS51257">
    <property type="entry name" value="PROKAR_LIPOPROTEIN"/>
    <property type="match status" value="1"/>
</dbReference>
<dbReference type="AlphaFoldDB" id="A0A517W0Q6"/>
<dbReference type="RefSeq" id="WP_144987787.1">
    <property type="nucleotide sequence ID" value="NZ_CP037920.1"/>
</dbReference>
<dbReference type="KEGG" id="gaw:V144x_43290"/>
<dbReference type="EMBL" id="CP037920">
    <property type="protein sequence ID" value="QDT98820.1"/>
    <property type="molecule type" value="Genomic_DNA"/>
</dbReference>
<evidence type="ECO:0000256" key="1">
    <source>
        <dbReference type="SAM" id="MobiDB-lite"/>
    </source>
</evidence>
<proteinExistence type="predicted"/>
<feature type="region of interest" description="Disordered" evidence="1">
    <location>
        <begin position="108"/>
        <end position="150"/>
    </location>
</feature>
<dbReference type="Proteomes" id="UP000318704">
    <property type="component" value="Chromosome"/>
</dbReference>
<accession>A0A517W0Q6</accession>
<organism evidence="2 3">
    <name type="scientific">Gimesia aquarii</name>
    <dbReference type="NCBI Taxonomy" id="2527964"/>
    <lineage>
        <taxon>Bacteria</taxon>
        <taxon>Pseudomonadati</taxon>
        <taxon>Planctomycetota</taxon>
        <taxon>Planctomycetia</taxon>
        <taxon>Planctomycetales</taxon>
        <taxon>Planctomycetaceae</taxon>
        <taxon>Gimesia</taxon>
    </lineage>
</organism>
<gene>
    <name evidence="2" type="ORF">V144x_43290</name>
</gene>
<evidence type="ECO:0000313" key="3">
    <source>
        <dbReference type="Proteomes" id="UP000318704"/>
    </source>
</evidence>
<evidence type="ECO:0000313" key="2">
    <source>
        <dbReference type="EMBL" id="QDT98820.1"/>
    </source>
</evidence>
<protein>
    <submittedName>
        <fullName evidence="2">Uncharacterized protein</fullName>
    </submittedName>
</protein>
<name>A0A517W0Q6_9PLAN</name>
<feature type="compositionally biased region" description="Polar residues" evidence="1">
    <location>
        <begin position="138"/>
        <end position="150"/>
    </location>
</feature>
<sequence>MRLKHLGMGLLLVLACITSGCQKSERANLIGRWTSRGGPNMIFQEDGIVYTINKGDRRQKGLYYLNTETKPQTIIMDMRRSDLKSVLYFDFAAFSSKHIELTPTHLKRVGEKKKESERKRKLLFQKVDPNDPLRGENSIANTASTRPNTR</sequence>